<dbReference type="STRING" id="188477.A0A433U4Y2"/>
<gene>
    <name evidence="2" type="ORF">EGW08_003326</name>
</gene>
<feature type="region of interest" description="Disordered" evidence="1">
    <location>
        <begin position="405"/>
        <end position="425"/>
    </location>
</feature>
<dbReference type="EMBL" id="RQTK01000071">
    <property type="protein sequence ID" value="RUS88887.1"/>
    <property type="molecule type" value="Genomic_DNA"/>
</dbReference>
<accession>A0A433U4Y2</accession>
<reference evidence="2 3" key="1">
    <citation type="submission" date="2019-01" db="EMBL/GenBank/DDBJ databases">
        <title>A draft genome assembly of the solar-powered sea slug Elysia chlorotica.</title>
        <authorList>
            <person name="Cai H."/>
            <person name="Li Q."/>
            <person name="Fang X."/>
            <person name="Li J."/>
            <person name="Curtis N.E."/>
            <person name="Altenburger A."/>
            <person name="Shibata T."/>
            <person name="Feng M."/>
            <person name="Maeda T."/>
            <person name="Schwartz J.A."/>
            <person name="Shigenobu S."/>
            <person name="Lundholm N."/>
            <person name="Nishiyama T."/>
            <person name="Yang H."/>
            <person name="Hasebe M."/>
            <person name="Li S."/>
            <person name="Pierce S.K."/>
            <person name="Wang J."/>
        </authorList>
    </citation>
    <scope>NUCLEOTIDE SEQUENCE [LARGE SCALE GENOMIC DNA]</scope>
    <source>
        <strain evidence="2">EC2010</strain>
        <tissue evidence="2">Whole organism of an adult</tissue>
    </source>
</reference>
<evidence type="ECO:0000256" key="1">
    <source>
        <dbReference type="SAM" id="MobiDB-lite"/>
    </source>
</evidence>
<proteinExistence type="predicted"/>
<protein>
    <submittedName>
        <fullName evidence="2">Uncharacterized protein</fullName>
    </submittedName>
</protein>
<evidence type="ECO:0000313" key="2">
    <source>
        <dbReference type="EMBL" id="RUS88887.1"/>
    </source>
</evidence>
<organism evidence="2 3">
    <name type="scientific">Elysia chlorotica</name>
    <name type="common">Eastern emerald elysia</name>
    <name type="synonym">Sea slug</name>
    <dbReference type="NCBI Taxonomy" id="188477"/>
    <lineage>
        <taxon>Eukaryota</taxon>
        <taxon>Metazoa</taxon>
        <taxon>Spiralia</taxon>
        <taxon>Lophotrochozoa</taxon>
        <taxon>Mollusca</taxon>
        <taxon>Gastropoda</taxon>
        <taxon>Heterobranchia</taxon>
        <taxon>Euthyneura</taxon>
        <taxon>Panpulmonata</taxon>
        <taxon>Sacoglossa</taxon>
        <taxon>Placobranchoidea</taxon>
        <taxon>Plakobranchidae</taxon>
        <taxon>Elysia</taxon>
    </lineage>
</organism>
<sequence>MAGVCPQLYNTENTQLGPVLKQASICSDYIDVYKKNNISVPITKEPRYLPFTPSLISRKKELPFKSRSITELTHAFSRYSVLDSQSKIIFNNLAAYLAFKADISRANFIPKVAGLDCSGILPSSVNLAPPGNMDSTTVMDLPMAPPTLSLPRAADLLPWCRVSRLEDATTRYHRPCRRSHVLVCRCEDGSLLKDHVHNTCLDSNLPQHRRYRYTLWDMQVHHANSKPVKKHQCVVDEISLYGEKKHPRDHKEPDAFFKLRVLPVIHRVEDIITKAEDIEEKDGAKVGALIELSGTIERKFSCPGMRSEIQDCRLEECAEGGLIWIDEFNGRSCIVPETATILHADGLSRISLCTCLGVMAGLNEVKLWTVVMTYSRDRVCLLRLQAIPKADQPLDALYEIRADTSQDETPQNGQARARTPSHQPTSSDIYAAMSKLDQLCPRESGQAFRVCFHRGRSRVCLAWGSSHTNSGPHGSWLLTTGLVHLTFIVLLSYL</sequence>
<feature type="compositionally biased region" description="Polar residues" evidence="1">
    <location>
        <begin position="407"/>
        <end position="425"/>
    </location>
</feature>
<keyword evidence="3" id="KW-1185">Reference proteome</keyword>
<dbReference type="Proteomes" id="UP000271974">
    <property type="component" value="Unassembled WGS sequence"/>
</dbReference>
<evidence type="ECO:0000313" key="3">
    <source>
        <dbReference type="Proteomes" id="UP000271974"/>
    </source>
</evidence>
<comment type="caution">
    <text evidence="2">The sequence shown here is derived from an EMBL/GenBank/DDBJ whole genome shotgun (WGS) entry which is preliminary data.</text>
</comment>
<name>A0A433U4Y2_ELYCH</name>
<dbReference type="AlphaFoldDB" id="A0A433U4Y2"/>